<proteinExistence type="inferred from homology"/>
<dbReference type="RefSeq" id="XP_060328074.1">
    <property type="nucleotide sequence ID" value="XM_060466482.1"/>
</dbReference>
<evidence type="ECO:0000313" key="11">
    <source>
        <dbReference type="Proteomes" id="UP001175211"/>
    </source>
</evidence>
<dbReference type="GO" id="GO:0004523">
    <property type="term" value="F:RNA-DNA hybrid ribonuclease activity"/>
    <property type="evidence" value="ECO:0007669"/>
    <property type="project" value="UniProtKB-EC"/>
</dbReference>
<comment type="similarity">
    <text evidence="2">Belongs to the RNase H family.</text>
</comment>
<dbReference type="InterPro" id="IPR050092">
    <property type="entry name" value="RNase_H"/>
</dbReference>
<dbReference type="GeneID" id="85350030"/>
<dbReference type="GO" id="GO:0046872">
    <property type="term" value="F:metal ion binding"/>
    <property type="evidence" value="ECO:0007669"/>
    <property type="project" value="UniProtKB-KW"/>
</dbReference>
<dbReference type="InterPro" id="IPR012337">
    <property type="entry name" value="RNaseH-like_sf"/>
</dbReference>
<accession>A0AA39K1M7</accession>
<dbReference type="GO" id="GO:0003676">
    <property type="term" value="F:nucleic acid binding"/>
    <property type="evidence" value="ECO:0007669"/>
    <property type="project" value="InterPro"/>
</dbReference>
<evidence type="ECO:0000256" key="1">
    <source>
        <dbReference type="ARBA" id="ARBA00000077"/>
    </source>
</evidence>
<dbReference type="InterPro" id="IPR036397">
    <property type="entry name" value="RNaseH_sf"/>
</dbReference>
<sequence>MKLKSYLNFDADRPLAGFVKDAIINKHVKNGKPSPNVMANTVLQTWHVNVRPNSRLPRHIAGMLRVAGELNMRLDMQMPSQEVHRQIPIWHHIGFKEKTQKRYGSKAYKCLAMNHRVETAGEAADATKCLSDMTHTSQKNCKCDSCRRDRMERGCENPHKCAVAAKNVLDKLVEKWDPRRPNVDNEKGLSPADKEHNLEESENNGVIRFDPGMDNEDSLTDGIRIFTSGWDTCPRQASRNGRPETNGEDAGTISVAYTDGSAYNNGTAEARAGAGVWFGDNDERNISIRLPGPHQTNNSGEIRAV</sequence>
<evidence type="ECO:0000256" key="6">
    <source>
        <dbReference type="ARBA" id="ARBA00022759"/>
    </source>
</evidence>
<organism evidence="10 11">
    <name type="scientific">Armillaria tabescens</name>
    <name type="common">Ringless honey mushroom</name>
    <name type="synonym">Agaricus tabescens</name>
    <dbReference type="NCBI Taxonomy" id="1929756"/>
    <lineage>
        <taxon>Eukaryota</taxon>
        <taxon>Fungi</taxon>
        <taxon>Dikarya</taxon>
        <taxon>Basidiomycota</taxon>
        <taxon>Agaricomycotina</taxon>
        <taxon>Agaricomycetes</taxon>
        <taxon>Agaricomycetidae</taxon>
        <taxon>Agaricales</taxon>
        <taxon>Marasmiineae</taxon>
        <taxon>Physalacriaceae</taxon>
        <taxon>Desarmillaria</taxon>
    </lineage>
</organism>
<dbReference type="InterPro" id="IPR002156">
    <property type="entry name" value="RNaseH_domain"/>
</dbReference>
<reference evidence="10" key="1">
    <citation type="submission" date="2023-06" db="EMBL/GenBank/DDBJ databases">
        <authorList>
            <consortium name="Lawrence Berkeley National Laboratory"/>
            <person name="Ahrendt S."/>
            <person name="Sahu N."/>
            <person name="Indic B."/>
            <person name="Wong-Bajracharya J."/>
            <person name="Merenyi Z."/>
            <person name="Ke H.-M."/>
            <person name="Monk M."/>
            <person name="Kocsube S."/>
            <person name="Drula E."/>
            <person name="Lipzen A."/>
            <person name="Balint B."/>
            <person name="Henrissat B."/>
            <person name="Andreopoulos B."/>
            <person name="Martin F.M."/>
            <person name="Harder C.B."/>
            <person name="Rigling D."/>
            <person name="Ford K.L."/>
            <person name="Foster G.D."/>
            <person name="Pangilinan J."/>
            <person name="Papanicolaou A."/>
            <person name="Barry K."/>
            <person name="LaButti K."/>
            <person name="Viragh M."/>
            <person name="Koriabine M."/>
            <person name="Yan M."/>
            <person name="Riley R."/>
            <person name="Champramary S."/>
            <person name="Plett K.L."/>
            <person name="Tsai I.J."/>
            <person name="Slot J."/>
            <person name="Sipos G."/>
            <person name="Plett J."/>
            <person name="Nagy L.G."/>
            <person name="Grigoriev I.V."/>
        </authorList>
    </citation>
    <scope>NUCLEOTIDE SEQUENCE</scope>
    <source>
        <strain evidence="10">CCBAS 213</strain>
    </source>
</reference>
<dbReference type="Gene3D" id="3.30.420.10">
    <property type="entry name" value="Ribonuclease H-like superfamily/Ribonuclease H"/>
    <property type="match status" value="1"/>
</dbReference>
<keyword evidence="6" id="KW-0255">Endonuclease</keyword>
<dbReference type="Proteomes" id="UP001175211">
    <property type="component" value="Unassembled WGS sequence"/>
</dbReference>
<dbReference type="PROSITE" id="PS50879">
    <property type="entry name" value="RNASE_H_1"/>
    <property type="match status" value="1"/>
</dbReference>
<evidence type="ECO:0000256" key="3">
    <source>
        <dbReference type="ARBA" id="ARBA00012180"/>
    </source>
</evidence>
<evidence type="ECO:0000256" key="7">
    <source>
        <dbReference type="ARBA" id="ARBA00022801"/>
    </source>
</evidence>
<dbReference type="GO" id="GO:0043137">
    <property type="term" value="P:DNA replication, removal of RNA primer"/>
    <property type="evidence" value="ECO:0007669"/>
    <property type="project" value="TreeGrafter"/>
</dbReference>
<keyword evidence="4" id="KW-0540">Nuclease</keyword>
<evidence type="ECO:0000259" key="9">
    <source>
        <dbReference type="PROSITE" id="PS50879"/>
    </source>
</evidence>
<gene>
    <name evidence="10" type="ORF">EV420DRAFT_1223420</name>
</gene>
<dbReference type="SUPFAM" id="SSF53098">
    <property type="entry name" value="Ribonuclease H-like"/>
    <property type="match status" value="1"/>
</dbReference>
<dbReference type="PANTHER" id="PTHR10642:SF26">
    <property type="entry name" value="RIBONUCLEASE H1"/>
    <property type="match status" value="1"/>
</dbReference>
<evidence type="ECO:0000256" key="4">
    <source>
        <dbReference type="ARBA" id="ARBA00022722"/>
    </source>
</evidence>
<evidence type="ECO:0000256" key="5">
    <source>
        <dbReference type="ARBA" id="ARBA00022723"/>
    </source>
</evidence>
<dbReference type="PANTHER" id="PTHR10642">
    <property type="entry name" value="RIBONUCLEASE H1"/>
    <property type="match status" value="1"/>
</dbReference>
<dbReference type="EMBL" id="JAUEPS010000030">
    <property type="protein sequence ID" value="KAK0452738.1"/>
    <property type="molecule type" value="Genomic_DNA"/>
</dbReference>
<evidence type="ECO:0000313" key="10">
    <source>
        <dbReference type="EMBL" id="KAK0452738.1"/>
    </source>
</evidence>
<evidence type="ECO:0000256" key="8">
    <source>
        <dbReference type="SAM" id="MobiDB-lite"/>
    </source>
</evidence>
<keyword evidence="7" id="KW-0378">Hydrolase</keyword>
<evidence type="ECO:0000256" key="2">
    <source>
        <dbReference type="ARBA" id="ARBA00005300"/>
    </source>
</evidence>
<feature type="compositionally biased region" description="Basic and acidic residues" evidence="8">
    <location>
        <begin position="178"/>
        <end position="199"/>
    </location>
</feature>
<dbReference type="AlphaFoldDB" id="A0AA39K1M7"/>
<dbReference type="EC" id="3.1.26.4" evidence="3"/>
<protein>
    <recommendedName>
        <fullName evidence="3">ribonuclease H</fullName>
        <ecNumber evidence="3">3.1.26.4</ecNumber>
    </recommendedName>
</protein>
<comment type="caution">
    <text evidence="10">The sequence shown here is derived from an EMBL/GenBank/DDBJ whole genome shotgun (WGS) entry which is preliminary data.</text>
</comment>
<comment type="catalytic activity">
    <reaction evidence="1">
        <text>Endonucleolytic cleavage to 5'-phosphomonoester.</text>
        <dbReference type="EC" id="3.1.26.4"/>
    </reaction>
</comment>
<name>A0AA39K1M7_ARMTA</name>
<feature type="region of interest" description="Disordered" evidence="8">
    <location>
        <begin position="178"/>
        <end position="214"/>
    </location>
</feature>
<feature type="non-terminal residue" evidence="10">
    <location>
        <position position="305"/>
    </location>
</feature>
<keyword evidence="5" id="KW-0479">Metal-binding</keyword>
<keyword evidence="11" id="KW-1185">Reference proteome</keyword>
<feature type="domain" description="RNase H type-1" evidence="9">
    <location>
        <begin position="250"/>
        <end position="305"/>
    </location>
</feature>